<proteinExistence type="predicted"/>
<gene>
    <name evidence="3" type="ORF">BE08_27870</name>
</gene>
<feature type="transmembrane region" description="Helical" evidence="2">
    <location>
        <begin position="47"/>
        <end position="73"/>
    </location>
</feature>
<organism evidence="3 4">
    <name type="scientific">Sorangium cellulosum</name>
    <name type="common">Polyangium cellulosum</name>
    <dbReference type="NCBI Taxonomy" id="56"/>
    <lineage>
        <taxon>Bacteria</taxon>
        <taxon>Pseudomonadati</taxon>
        <taxon>Myxococcota</taxon>
        <taxon>Polyangia</taxon>
        <taxon>Polyangiales</taxon>
        <taxon>Polyangiaceae</taxon>
        <taxon>Sorangium</taxon>
    </lineage>
</organism>
<name>A0A150P6U8_SORCE</name>
<keyword evidence="2" id="KW-1133">Transmembrane helix</keyword>
<evidence type="ECO:0000256" key="2">
    <source>
        <dbReference type="SAM" id="Phobius"/>
    </source>
</evidence>
<evidence type="ECO:0000313" key="4">
    <source>
        <dbReference type="Proteomes" id="UP000075420"/>
    </source>
</evidence>
<accession>A0A150P6U8</accession>
<protein>
    <submittedName>
        <fullName evidence="3">Uncharacterized protein</fullName>
    </submittedName>
</protein>
<feature type="transmembrane region" description="Helical" evidence="2">
    <location>
        <begin position="79"/>
        <end position="101"/>
    </location>
</feature>
<dbReference type="EMBL" id="JELY01002938">
    <property type="protein sequence ID" value="KYF51208.1"/>
    <property type="molecule type" value="Genomic_DNA"/>
</dbReference>
<comment type="caution">
    <text evidence="3">The sequence shown here is derived from an EMBL/GenBank/DDBJ whole genome shotgun (WGS) entry which is preliminary data.</text>
</comment>
<keyword evidence="2" id="KW-0812">Transmembrane</keyword>
<evidence type="ECO:0000313" key="3">
    <source>
        <dbReference type="EMBL" id="KYF51208.1"/>
    </source>
</evidence>
<reference evidence="3 4" key="1">
    <citation type="submission" date="2014-02" db="EMBL/GenBank/DDBJ databases">
        <title>The small core and large imbalanced accessory genome model reveals a collaborative survival strategy of Sorangium cellulosum strains in nature.</title>
        <authorList>
            <person name="Han K."/>
            <person name="Peng R."/>
            <person name="Blom J."/>
            <person name="Li Y.-Z."/>
        </authorList>
    </citation>
    <scope>NUCLEOTIDE SEQUENCE [LARGE SCALE GENOMIC DNA]</scope>
    <source>
        <strain evidence="3 4">So0157-25</strain>
    </source>
</reference>
<feature type="region of interest" description="Disordered" evidence="1">
    <location>
        <begin position="212"/>
        <end position="232"/>
    </location>
</feature>
<keyword evidence="2" id="KW-0472">Membrane</keyword>
<dbReference type="Proteomes" id="UP000075420">
    <property type="component" value="Unassembled WGS sequence"/>
</dbReference>
<sequence length="232" mass="24241">MCPHCGKNAPVIHRGLAAYCTACGRERLPFAGRSVSLAGKPSRFGGAVAGALGWLILIGGTALALLLGLGAAALFPGSIAGLAIGLPIGFIALTLGLLLLISGRKLSRSGVQASRDAQVQAIFSLAAHRRRPLTAHEVGVALDLPAPEADALLTELAKQRPDEVGVELGERGDILYTFPGVSGHTGVRFPQPSLRVDARDGAPDPAARIYAEEFEDEDARVPHAAPRREQLR</sequence>
<evidence type="ECO:0000256" key="1">
    <source>
        <dbReference type="SAM" id="MobiDB-lite"/>
    </source>
</evidence>
<dbReference type="AlphaFoldDB" id="A0A150P6U8"/>